<name>A0A0F9M5D1_9ZZZZ</name>
<comment type="caution">
    <text evidence="1">The sequence shown here is derived from an EMBL/GenBank/DDBJ whole genome shotgun (WGS) entry which is preliminary data.</text>
</comment>
<proteinExistence type="predicted"/>
<protein>
    <submittedName>
        <fullName evidence="1">Uncharacterized protein</fullName>
    </submittedName>
</protein>
<accession>A0A0F9M5D1</accession>
<reference evidence="1" key="1">
    <citation type="journal article" date="2015" name="Nature">
        <title>Complex archaea that bridge the gap between prokaryotes and eukaryotes.</title>
        <authorList>
            <person name="Spang A."/>
            <person name="Saw J.H."/>
            <person name="Jorgensen S.L."/>
            <person name="Zaremba-Niedzwiedzka K."/>
            <person name="Martijn J."/>
            <person name="Lind A.E."/>
            <person name="van Eijk R."/>
            <person name="Schleper C."/>
            <person name="Guy L."/>
            <person name="Ettema T.J."/>
        </authorList>
    </citation>
    <scope>NUCLEOTIDE SEQUENCE</scope>
</reference>
<gene>
    <name evidence="1" type="ORF">LCGC14_1133470</name>
</gene>
<dbReference type="EMBL" id="LAZR01005325">
    <property type="protein sequence ID" value="KKN00874.1"/>
    <property type="molecule type" value="Genomic_DNA"/>
</dbReference>
<sequence length="206" mass="23047">MSKDKKAPPGHVYVPGRGLVEISQYVMKSYYYGIKIPQDINAGATIGLFCGHIGEAEWTNFTRERMFPVGHSTILYKVSLAVKPNRDTKVFDVIEALQLGQLTIRTGANEFLSEPLSFFPVSIYGETASREKDPLARLGLEIRLCTSENMEEARRVMWLISGIEIPLSVGESQTIDGDVDLHKDLFGSPKFGLYIVLHTITQKPLR</sequence>
<evidence type="ECO:0000313" key="1">
    <source>
        <dbReference type="EMBL" id="KKN00874.1"/>
    </source>
</evidence>
<dbReference type="AlphaFoldDB" id="A0A0F9M5D1"/>
<organism evidence="1">
    <name type="scientific">marine sediment metagenome</name>
    <dbReference type="NCBI Taxonomy" id="412755"/>
    <lineage>
        <taxon>unclassified sequences</taxon>
        <taxon>metagenomes</taxon>
        <taxon>ecological metagenomes</taxon>
    </lineage>
</organism>